<keyword evidence="2" id="KW-1185">Reference proteome</keyword>
<evidence type="ECO:0000313" key="1">
    <source>
        <dbReference type="EMBL" id="REG78228.1"/>
    </source>
</evidence>
<evidence type="ECO:0000313" key="2">
    <source>
        <dbReference type="Proteomes" id="UP000256405"/>
    </source>
</evidence>
<name>A0A3E0D9K6_9BACT</name>
<dbReference type="RefSeq" id="WP_086543653.1">
    <property type="nucleotide sequence ID" value="NZ_MSSW01000082.1"/>
</dbReference>
<reference evidence="1 2" key="1">
    <citation type="submission" date="2018-08" db="EMBL/GenBank/DDBJ databases">
        <title>Genomic Encyclopedia of Archaeal and Bacterial Type Strains, Phase II (KMG-II): from individual species to whole genera.</title>
        <authorList>
            <person name="Goeker M."/>
        </authorList>
    </citation>
    <scope>NUCLEOTIDE SEQUENCE [LARGE SCALE GENOMIC DNA]</scope>
    <source>
        <strain evidence="1 2">DSM 15986</strain>
    </source>
</reference>
<protein>
    <recommendedName>
        <fullName evidence="3">Outer membrane protein with beta-barrel domain</fullName>
    </recommendedName>
</protein>
<dbReference type="Proteomes" id="UP000256405">
    <property type="component" value="Unassembled WGS sequence"/>
</dbReference>
<gene>
    <name evidence="1" type="ORF">C8N25_13922</name>
</gene>
<evidence type="ECO:0008006" key="3">
    <source>
        <dbReference type="Google" id="ProtNLM"/>
    </source>
</evidence>
<comment type="caution">
    <text evidence="1">The sequence shown here is derived from an EMBL/GenBank/DDBJ whole genome shotgun (WGS) entry which is preliminary data.</text>
</comment>
<dbReference type="OrthoDB" id="1440702at2"/>
<proteinExistence type="predicted"/>
<dbReference type="AlphaFoldDB" id="A0A3E0D9K6"/>
<accession>A0A3E0D9K6</accession>
<sequence length="140" mass="15355">MQIAKNGSVGFETIQQNDSTQNFKLVEENEIDGEIGVAALFHAGRRLNVGSLELGAHLSVGTGVSLGEEVRARMLYGGGIAFGKKNQLTFDIFRATGYVDRLGKQGIENGFDYVYLEKPTVLVKQLQSDWGISVGYMFNF</sequence>
<organism evidence="1 2">
    <name type="scientific">Algoriphagus antarcticus</name>
    <dbReference type="NCBI Taxonomy" id="238540"/>
    <lineage>
        <taxon>Bacteria</taxon>
        <taxon>Pseudomonadati</taxon>
        <taxon>Bacteroidota</taxon>
        <taxon>Cytophagia</taxon>
        <taxon>Cytophagales</taxon>
        <taxon>Cyclobacteriaceae</taxon>
        <taxon>Algoriphagus</taxon>
    </lineage>
</organism>
<dbReference type="EMBL" id="QUNF01000039">
    <property type="protein sequence ID" value="REG78228.1"/>
    <property type="molecule type" value="Genomic_DNA"/>
</dbReference>